<proteinExistence type="predicted"/>
<dbReference type="AlphaFoldDB" id="A0AAD6BV94"/>
<comment type="caution">
    <text evidence="2">The sequence shown here is derived from an EMBL/GenBank/DDBJ whole genome shotgun (WGS) entry which is preliminary data.</text>
</comment>
<gene>
    <name evidence="2" type="ORF">N7458_012678</name>
</gene>
<reference evidence="2" key="1">
    <citation type="submission" date="2022-12" db="EMBL/GenBank/DDBJ databases">
        <authorList>
            <person name="Petersen C."/>
        </authorList>
    </citation>
    <scope>NUCLEOTIDE SEQUENCE</scope>
    <source>
        <strain evidence="2">IBT 16125</strain>
    </source>
</reference>
<protein>
    <submittedName>
        <fullName evidence="2">Uncharacterized protein</fullName>
    </submittedName>
</protein>
<feature type="region of interest" description="Disordered" evidence="1">
    <location>
        <begin position="1"/>
        <end position="54"/>
    </location>
</feature>
<dbReference type="EMBL" id="JAPVEA010000009">
    <property type="protein sequence ID" value="KAJ5433522.1"/>
    <property type="molecule type" value="Genomic_DNA"/>
</dbReference>
<evidence type="ECO:0000313" key="3">
    <source>
        <dbReference type="Proteomes" id="UP001213681"/>
    </source>
</evidence>
<reference evidence="2" key="2">
    <citation type="journal article" date="2023" name="IMA Fungus">
        <title>Comparative genomic study of the Penicillium genus elucidates a diverse pangenome and 15 lateral gene transfer events.</title>
        <authorList>
            <person name="Petersen C."/>
            <person name="Sorensen T."/>
            <person name="Nielsen M.R."/>
            <person name="Sondergaard T.E."/>
            <person name="Sorensen J.L."/>
            <person name="Fitzpatrick D.A."/>
            <person name="Frisvad J.C."/>
            <person name="Nielsen K.L."/>
        </authorList>
    </citation>
    <scope>NUCLEOTIDE SEQUENCE</scope>
    <source>
        <strain evidence="2">IBT 16125</strain>
    </source>
</reference>
<evidence type="ECO:0000313" key="2">
    <source>
        <dbReference type="EMBL" id="KAJ5433522.1"/>
    </source>
</evidence>
<dbReference type="RefSeq" id="XP_056760813.1">
    <property type="nucleotide sequence ID" value="XM_056916059.1"/>
</dbReference>
<dbReference type="Proteomes" id="UP001213681">
    <property type="component" value="Unassembled WGS sequence"/>
</dbReference>
<evidence type="ECO:0000256" key="1">
    <source>
        <dbReference type="SAM" id="MobiDB-lite"/>
    </source>
</evidence>
<feature type="compositionally biased region" description="Polar residues" evidence="1">
    <location>
        <begin position="38"/>
        <end position="52"/>
    </location>
</feature>
<name>A0AAD6BV94_9EURO</name>
<accession>A0AAD6BV94</accession>
<sequence>MKLRRSAKLNTSEDDRVPGKLKPFPGTAERRQRRSAGFSASWTQQHNNSSIRSPFHRITMASLERSNTKHPSNTEPKHLSRQPKLYFLVNPPRTFKTGQHFSVTIGLPHPHQQNPSLPKTQDYSEAVHLSLRLAVNNAAANLLSGNLTSTITCVNGHAPSSVTFEGICVVRAGLFRLRALLGVDEGGGVKVVDAVDSGVFEVLG</sequence>
<organism evidence="2 3">
    <name type="scientific">Penicillium daleae</name>
    <dbReference type="NCBI Taxonomy" id="63821"/>
    <lineage>
        <taxon>Eukaryota</taxon>
        <taxon>Fungi</taxon>
        <taxon>Dikarya</taxon>
        <taxon>Ascomycota</taxon>
        <taxon>Pezizomycotina</taxon>
        <taxon>Eurotiomycetes</taxon>
        <taxon>Eurotiomycetidae</taxon>
        <taxon>Eurotiales</taxon>
        <taxon>Aspergillaceae</taxon>
        <taxon>Penicillium</taxon>
    </lineage>
</organism>
<dbReference type="GeneID" id="81606302"/>
<keyword evidence="3" id="KW-1185">Reference proteome</keyword>